<gene>
    <name evidence="1" type="ORF">SAMN05421749_10478</name>
</gene>
<dbReference type="OrthoDB" id="6696509at2"/>
<dbReference type="Proteomes" id="UP000242317">
    <property type="component" value="Unassembled WGS sequence"/>
</dbReference>
<dbReference type="AlphaFoldDB" id="A0A1G6KIQ9"/>
<name>A0A1G6KIQ9_9GAMM</name>
<proteinExistence type="predicted"/>
<evidence type="ECO:0000313" key="2">
    <source>
        <dbReference type="Proteomes" id="UP000242317"/>
    </source>
</evidence>
<dbReference type="RefSeq" id="WP_092618982.1">
    <property type="nucleotide sequence ID" value="NZ_FMYK01000004.1"/>
</dbReference>
<protein>
    <submittedName>
        <fullName evidence="1">Uncharacterized protein</fullName>
    </submittedName>
</protein>
<dbReference type="PROSITE" id="PS51257">
    <property type="entry name" value="PROKAR_LIPOPROTEIN"/>
    <property type="match status" value="1"/>
</dbReference>
<accession>A0A1G6KIQ9</accession>
<sequence>MTGAFRFAAFAVMGLGLVGCQQTTHQVMDGYKILQNSMPDTATVYLACQAKQGCDFERIDNVLVIDEKTKRPSNEAIEQGLVRIEGSVFSWQHEYAVSLPVGDHEIAVRFYPVSVERAERFHLIHKFEPNHQYQLHMYRQRDQQDQSLLAVAAPSKLCIDLLQDDIPLRRFCRSSEIGKGLNDFVEQSI</sequence>
<evidence type="ECO:0000313" key="1">
    <source>
        <dbReference type="EMBL" id="SDC30910.1"/>
    </source>
</evidence>
<reference evidence="2" key="1">
    <citation type="submission" date="2016-09" db="EMBL/GenBank/DDBJ databases">
        <authorList>
            <person name="Varghese N."/>
            <person name="Submissions S."/>
        </authorList>
    </citation>
    <scope>NUCLEOTIDE SEQUENCE [LARGE SCALE GENOMIC DNA]</scope>
    <source>
        <strain evidence="2">ANC 3699</strain>
    </source>
</reference>
<keyword evidence="2" id="KW-1185">Reference proteome</keyword>
<organism evidence="1 2">
    <name type="scientific">Acinetobacter marinus</name>
    <dbReference type="NCBI Taxonomy" id="281375"/>
    <lineage>
        <taxon>Bacteria</taxon>
        <taxon>Pseudomonadati</taxon>
        <taxon>Pseudomonadota</taxon>
        <taxon>Gammaproteobacteria</taxon>
        <taxon>Moraxellales</taxon>
        <taxon>Moraxellaceae</taxon>
        <taxon>Acinetobacter</taxon>
    </lineage>
</organism>
<dbReference type="EMBL" id="FMYK01000004">
    <property type="protein sequence ID" value="SDC30910.1"/>
    <property type="molecule type" value="Genomic_DNA"/>
</dbReference>